<comment type="caution">
    <text evidence="2">The sequence shown here is derived from an EMBL/GenBank/DDBJ whole genome shotgun (WGS) entry which is preliminary data.</text>
</comment>
<dbReference type="OrthoDB" id="8910047at2759"/>
<evidence type="ECO:0000313" key="3">
    <source>
        <dbReference type="Proteomes" id="UP000269221"/>
    </source>
</evidence>
<dbReference type="InterPro" id="IPR036862">
    <property type="entry name" value="Integrase_C_dom_sf_retrovir"/>
</dbReference>
<name>A0A3M0KAR1_HIRRU</name>
<gene>
    <name evidence="2" type="ORF">DUI87_13081</name>
</gene>
<protein>
    <recommendedName>
        <fullName evidence="4">Integrase-type domain-containing protein</fullName>
    </recommendedName>
</protein>
<evidence type="ECO:0000313" key="2">
    <source>
        <dbReference type="EMBL" id="RMC10279.1"/>
    </source>
</evidence>
<dbReference type="SUPFAM" id="SSF50122">
    <property type="entry name" value="DNA-binding domain of retroviral integrase"/>
    <property type="match status" value="1"/>
</dbReference>
<sequence length="260" mass="29040">MAYFLPRNRGIESAFSKAADNIKLCGTLDGLEGRDDIQRDYDRLGICACANLMRFNWAKCKALHVGQSSPRTNTGWVENASRTALRKRMLIDKQLNMTQKCVLADQKANCVLGCTKRSVASRSREVIHPLYSTSDTYVFKQLQVMKEGAQEQVLEEIVLANANKQCKAAILSLSMELAPTLDDMLQHKSLDNSKESSNPGNKTKSPHDLVTWGHGYAYVSTPSGPKWVPAKWVKPFIPKRAKPPAEAPQVASAAWRRRKH</sequence>
<dbReference type="AlphaFoldDB" id="A0A3M0KAR1"/>
<dbReference type="InterPro" id="IPR008916">
    <property type="entry name" value="Retrov_capsid_C"/>
</dbReference>
<accession>A0A3M0KAR1</accession>
<proteinExistence type="predicted"/>
<keyword evidence="3" id="KW-1185">Reference proteome</keyword>
<organism evidence="2 3">
    <name type="scientific">Hirundo rustica rustica</name>
    <dbReference type="NCBI Taxonomy" id="333673"/>
    <lineage>
        <taxon>Eukaryota</taxon>
        <taxon>Metazoa</taxon>
        <taxon>Chordata</taxon>
        <taxon>Craniata</taxon>
        <taxon>Vertebrata</taxon>
        <taxon>Euteleostomi</taxon>
        <taxon>Archelosauria</taxon>
        <taxon>Archosauria</taxon>
        <taxon>Dinosauria</taxon>
        <taxon>Saurischia</taxon>
        <taxon>Theropoda</taxon>
        <taxon>Coelurosauria</taxon>
        <taxon>Aves</taxon>
        <taxon>Neognathae</taxon>
        <taxon>Neoaves</taxon>
        <taxon>Telluraves</taxon>
        <taxon>Australaves</taxon>
        <taxon>Passeriformes</taxon>
        <taxon>Sylvioidea</taxon>
        <taxon>Hirundinidae</taxon>
        <taxon>Hirundo</taxon>
    </lineage>
</organism>
<dbReference type="Gene3D" id="2.30.30.10">
    <property type="entry name" value="Integrase, C-terminal domain superfamily, retroviral"/>
    <property type="match status" value="1"/>
</dbReference>
<evidence type="ECO:0000256" key="1">
    <source>
        <dbReference type="SAM" id="MobiDB-lite"/>
    </source>
</evidence>
<evidence type="ECO:0008006" key="4">
    <source>
        <dbReference type="Google" id="ProtNLM"/>
    </source>
</evidence>
<dbReference type="Gene3D" id="1.10.1200.30">
    <property type="match status" value="1"/>
</dbReference>
<dbReference type="PANTHER" id="PTHR33332">
    <property type="entry name" value="REVERSE TRANSCRIPTASE DOMAIN-CONTAINING PROTEIN"/>
    <property type="match status" value="1"/>
</dbReference>
<feature type="region of interest" description="Disordered" evidence="1">
    <location>
        <begin position="238"/>
        <end position="260"/>
    </location>
</feature>
<dbReference type="EMBL" id="QRBI01000112">
    <property type="protein sequence ID" value="RMC10279.1"/>
    <property type="molecule type" value="Genomic_DNA"/>
</dbReference>
<dbReference type="GO" id="GO:0003676">
    <property type="term" value="F:nucleic acid binding"/>
    <property type="evidence" value="ECO:0007669"/>
    <property type="project" value="InterPro"/>
</dbReference>
<reference evidence="2 3" key="1">
    <citation type="submission" date="2018-07" db="EMBL/GenBank/DDBJ databases">
        <title>A high quality draft genome assembly of the barn swallow (H. rustica rustica).</title>
        <authorList>
            <person name="Formenti G."/>
            <person name="Chiara M."/>
            <person name="Poveda L."/>
            <person name="Francoijs K.-J."/>
            <person name="Bonisoli-Alquati A."/>
            <person name="Canova L."/>
            <person name="Gianfranceschi L."/>
            <person name="Horner D.S."/>
            <person name="Saino N."/>
        </authorList>
    </citation>
    <scope>NUCLEOTIDE SEQUENCE [LARGE SCALE GENOMIC DNA]</scope>
    <source>
        <strain evidence="2">Chelidonia</strain>
        <tissue evidence="2">Blood</tissue>
    </source>
</reference>
<dbReference type="Proteomes" id="UP000269221">
    <property type="component" value="Unassembled WGS sequence"/>
</dbReference>
<dbReference type="STRING" id="333673.A0A3M0KAR1"/>